<evidence type="ECO:0000313" key="3">
    <source>
        <dbReference type="Proteomes" id="UP001486888"/>
    </source>
</evidence>
<organism evidence="2 3">
    <name type="scientific">Glutamicibacter ectropisis</name>
    <dbReference type="NCBI Taxonomy" id="3046593"/>
    <lineage>
        <taxon>Bacteria</taxon>
        <taxon>Bacillati</taxon>
        <taxon>Actinomycetota</taxon>
        <taxon>Actinomycetes</taxon>
        <taxon>Micrococcales</taxon>
        <taxon>Micrococcaceae</taxon>
        <taxon>Glutamicibacter</taxon>
    </lineage>
</organism>
<keyword evidence="1" id="KW-0472">Membrane</keyword>
<keyword evidence="3" id="KW-1185">Reference proteome</keyword>
<dbReference type="EMBL" id="CP125942">
    <property type="protein sequence ID" value="XAO47033.1"/>
    <property type="molecule type" value="Genomic_DNA"/>
</dbReference>
<sequence length="663" mass="67545">MAVQKLMFDIIGNAKNVDKAFDDVVKSAETMGGRLKAAGKDAFAGMMDPRVGAGAGALAGAALTKGFMTALDADQINREISAGLGLNPGQAAAAGEATAALYTEGWGESLADVGSAVESVISTFPALKSAGQDVIEGMTGQASALAKTLEVDVAEASAAAGTMVKTGLAKDGEQAFDLLAAASQQVPKQMRAELLPVLSEYSKDFQALGIQGPNAMGLIADAAQGGTIQMDKTGDALKEFMIRASDLDDTGAQEALAGIGLSGTDMANSLLAGGEQASGAFQQIVSELQGIKDPSKQAAAAVALFGTPLEDIGKDKIPGFLDALTSADGGLGETAGKADELATALTDGPQAALTTLGREAESALGGMVAGALPVLEPLLEGLAQFAPILGPLVLAIGAFAIAQGIANAVMWASPVTWIVAGIVLLIAALALLIANWDSVVAWITEVWGGFMGWLGEATAGFIEGWNAMWAGVGEFLSGLWQGFVDGARNMGQNLVDFFTGLPDLILGVLSGAGNWLVETGKNIIQGLLDGIGSLAGSIGNFFLDLLPGWIVGPFKAALGIHSPSRVFAGFGENIGEGVLVGVEDMAPAIDASMAHLVEVPDAPGPVGFAAATAPVRHSPQITEKNVTLAPVYQVQGADSEELFQKLWPMFRNEARKEGLGLGG</sequence>
<keyword evidence="1" id="KW-1133">Transmembrane helix</keyword>
<name>A0AAU6WIT2_9MICC</name>
<dbReference type="KEGG" id="gey:QMQ05_05785"/>
<evidence type="ECO:0000313" key="2">
    <source>
        <dbReference type="EMBL" id="XAO47033.1"/>
    </source>
</evidence>
<protein>
    <recommendedName>
        <fullName evidence="4">Phage tail tape measure protein domain-containing protein</fullName>
    </recommendedName>
</protein>
<feature type="transmembrane region" description="Helical" evidence="1">
    <location>
        <begin position="382"/>
        <end position="402"/>
    </location>
</feature>
<reference evidence="2 3" key="1">
    <citation type="submission" date="2023-05" db="EMBL/GenBank/DDBJ databases">
        <title>Glutamicibacter sp. B1, complete genome.</title>
        <authorList>
            <person name="Long Y.H."/>
            <person name="Fang T."/>
            <person name="Li X.Y."/>
        </authorList>
    </citation>
    <scope>NUCLEOTIDE SEQUENCE [LARGE SCALE GENOMIC DNA]</scope>
    <source>
        <strain evidence="2 3">B1</strain>
    </source>
</reference>
<proteinExistence type="predicted"/>
<dbReference type="AlphaFoldDB" id="A0AAU6WIT2"/>
<dbReference type="RefSeq" id="WP_345473753.1">
    <property type="nucleotide sequence ID" value="NZ_CP125942.1"/>
</dbReference>
<evidence type="ECO:0008006" key="4">
    <source>
        <dbReference type="Google" id="ProtNLM"/>
    </source>
</evidence>
<accession>A0AAU6WIT2</accession>
<gene>
    <name evidence="2" type="ORF">QMQ05_05785</name>
</gene>
<keyword evidence="1" id="KW-0812">Transmembrane</keyword>
<evidence type="ECO:0000256" key="1">
    <source>
        <dbReference type="SAM" id="Phobius"/>
    </source>
</evidence>
<feature type="transmembrane region" description="Helical" evidence="1">
    <location>
        <begin position="414"/>
        <end position="436"/>
    </location>
</feature>
<dbReference type="Proteomes" id="UP001486888">
    <property type="component" value="Chromosome"/>
</dbReference>